<protein>
    <submittedName>
        <fullName evidence="2">DUF2384 domain-containing protein</fullName>
    </submittedName>
</protein>
<dbReference type="AlphaFoldDB" id="A0A6M1RG63"/>
<accession>A0A6M1RG63</accession>
<gene>
    <name evidence="2" type="ORF">G5S52_17250</name>
</gene>
<comment type="caution">
    <text evidence="2">The sequence shown here is derived from an EMBL/GenBank/DDBJ whole genome shotgun (WGS) entry which is preliminary data.</text>
</comment>
<evidence type="ECO:0000313" key="2">
    <source>
        <dbReference type="EMBL" id="NGN99330.1"/>
    </source>
</evidence>
<feature type="domain" description="Antitoxin Xre/MbcA/ParS-like toxin-binding" evidence="1">
    <location>
        <begin position="86"/>
        <end position="134"/>
    </location>
</feature>
<reference evidence="2 3" key="1">
    <citation type="submission" date="2020-02" db="EMBL/GenBank/DDBJ databases">
        <title>The draft genome of Grimontia sedimenta sp. nov., isolated from benthic sediments near coral reefs south of Kuwait.</title>
        <authorList>
            <person name="Mahmoud H.M."/>
            <person name="Jose L."/>
            <person name="Eapen S."/>
        </authorList>
    </citation>
    <scope>NUCLEOTIDE SEQUENCE [LARGE SCALE GENOMIC DNA]</scope>
    <source>
        <strain evidence="2 3">S25</strain>
    </source>
</reference>
<dbReference type="Proteomes" id="UP000473008">
    <property type="component" value="Unassembled WGS sequence"/>
</dbReference>
<dbReference type="Pfam" id="PF09722">
    <property type="entry name" value="Xre_MbcA_ParS_C"/>
    <property type="match status" value="1"/>
</dbReference>
<sequence length="137" mass="15768">MYHSALHKLGFEESLSVVQELTVIRDGIERAYLYKSSDITGIAFEELATLLDLQYGEFKAIVTPVKLTPRETEHLLAIVDLYAYCQEVFGNDQLARYWLKEVIPALDNTQPITWLDTFVGIEMIRELLKKVEHGEFC</sequence>
<proteinExistence type="predicted"/>
<name>A0A6M1RG63_9GAMM</name>
<dbReference type="EMBL" id="JAALDL010000014">
    <property type="protein sequence ID" value="NGN99330.1"/>
    <property type="molecule type" value="Genomic_DNA"/>
</dbReference>
<dbReference type="RefSeq" id="WP_165016524.1">
    <property type="nucleotide sequence ID" value="NZ_JAALDL010000014.1"/>
</dbReference>
<evidence type="ECO:0000259" key="1">
    <source>
        <dbReference type="Pfam" id="PF09722"/>
    </source>
</evidence>
<keyword evidence="3" id="KW-1185">Reference proteome</keyword>
<dbReference type="InterPro" id="IPR024467">
    <property type="entry name" value="Xre/MbcA/ParS-like_toxin-bd"/>
</dbReference>
<evidence type="ECO:0000313" key="3">
    <source>
        <dbReference type="Proteomes" id="UP000473008"/>
    </source>
</evidence>
<organism evidence="2 3">
    <name type="scientific">Grimontia sedimenti</name>
    <dbReference type="NCBI Taxonomy" id="2711294"/>
    <lineage>
        <taxon>Bacteria</taxon>
        <taxon>Pseudomonadati</taxon>
        <taxon>Pseudomonadota</taxon>
        <taxon>Gammaproteobacteria</taxon>
        <taxon>Vibrionales</taxon>
        <taxon>Vibrionaceae</taxon>
        <taxon>Grimontia</taxon>
    </lineage>
</organism>